<keyword evidence="1" id="KW-0472">Membrane</keyword>
<dbReference type="Pfam" id="PF01757">
    <property type="entry name" value="Acyl_transf_3"/>
    <property type="match status" value="1"/>
</dbReference>
<dbReference type="InterPro" id="IPR002656">
    <property type="entry name" value="Acyl_transf_3_dom"/>
</dbReference>
<name>A0ABT7AKV8_9HYPH</name>
<dbReference type="RefSeq" id="WP_283741238.1">
    <property type="nucleotide sequence ID" value="NZ_JASJEV010000008.1"/>
</dbReference>
<feature type="transmembrane region" description="Helical" evidence="1">
    <location>
        <begin position="279"/>
        <end position="301"/>
    </location>
</feature>
<keyword evidence="3" id="KW-0012">Acyltransferase</keyword>
<sequence>MHGARFLALDSYRFMAAMGIVLYHMNQEFEFGLEKVTLIADRLYMFVDFFFIISGFVIMTAYAERATTLRGYGDFLWRRLARIYPLHVVTALLFAAMGAAATHAGIVINHAEQYDLASLPWNLALLHAWGTVGGLTFNGPSWSISAEFFVYLLFPAIALVIGRWGASPSIAMALVLMAALALWRRAEGGHGLFELSYDFGNLRALPSFWLGAALARAYRSADPRLALPWAVPHAAFLAIVAAMHLGLPDAGVLALMALTIVTAPLAERTRPHDITTRPAMVALGGASYSLYMLHVLVLILVKHIGPTAGTGLVVKSVLTGLFIIALALACHRWFERPVRHWIRSLLSRPALQPG</sequence>
<feature type="domain" description="Acyltransferase 3" evidence="2">
    <location>
        <begin position="8"/>
        <end position="329"/>
    </location>
</feature>
<dbReference type="InterPro" id="IPR050879">
    <property type="entry name" value="Acyltransferase_3"/>
</dbReference>
<dbReference type="PANTHER" id="PTHR23028">
    <property type="entry name" value="ACETYLTRANSFERASE"/>
    <property type="match status" value="1"/>
</dbReference>
<protein>
    <submittedName>
        <fullName evidence="3">Acyltransferase</fullName>
        <ecNumber evidence="3">2.3.-.-</ecNumber>
    </submittedName>
</protein>
<keyword evidence="4" id="KW-1185">Reference proteome</keyword>
<keyword evidence="1" id="KW-1133">Transmembrane helix</keyword>
<dbReference type="GO" id="GO:0016746">
    <property type="term" value="F:acyltransferase activity"/>
    <property type="evidence" value="ECO:0007669"/>
    <property type="project" value="UniProtKB-KW"/>
</dbReference>
<feature type="transmembrane region" description="Helical" evidence="1">
    <location>
        <begin position="313"/>
        <end position="334"/>
    </location>
</feature>
<evidence type="ECO:0000313" key="4">
    <source>
        <dbReference type="Proteomes" id="UP001321492"/>
    </source>
</evidence>
<feature type="transmembrane region" description="Helical" evidence="1">
    <location>
        <begin position="84"/>
        <end position="107"/>
    </location>
</feature>
<keyword evidence="3" id="KW-0808">Transferase</keyword>
<evidence type="ECO:0000259" key="2">
    <source>
        <dbReference type="Pfam" id="PF01757"/>
    </source>
</evidence>
<feature type="transmembrane region" description="Helical" evidence="1">
    <location>
        <begin position="149"/>
        <end position="182"/>
    </location>
</feature>
<comment type="caution">
    <text evidence="3">The sequence shown here is derived from an EMBL/GenBank/DDBJ whole genome shotgun (WGS) entry which is preliminary data.</text>
</comment>
<evidence type="ECO:0000256" key="1">
    <source>
        <dbReference type="SAM" id="Phobius"/>
    </source>
</evidence>
<dbReference type="EC" id="2.3.-.-" evidence="3"/>
<organism evidence="3 4">
    <name type="scientific">Chelatococcus albus</name>
    <dbReference type="NCBI Taxonomy" id="3047466"/>
    <lineage>
        <taxon>Bacteria</taxon>
        <taxon>Pseudomonadati</taxon>
        <taxon>Pseudomonadota</taxon>
        <taxon>Alphaproteobacteria</taxon>
        <taxon>Hyphomicrobiales</taxon>
        <taxon>Chelatococcaceae</taxon>
        <taxon>Chelatococcus</taxon>
    </lineage>
</organism>
<proteinExistence type="predicted"/>
<dbReference type="PANTHER" id="PTHR23028:SF131">
    <property type="entry name" value="BLR2367 PROTEIN"/>
    <property type="match status" value="1"/>
</dbReference>
<evidence type="ECO:0000313" key="3">
    <source>
        <dbReference type="EMBL" id="MDJ1159236.1"/>
    </source>
</evidence>
<dbReference type="Proteomes" id="UP001321492">
    <property type="component" value="Unassembled WGS sequence"/>
</dbReference>
<dbReference type="EMBL" id="JASJEV010000008">
    <property type="protein sequence ID" value="MDJ1159236.1"/>
    <property type="molecule type" value="Genomic_DNA"/>
</dbReference>
<feature type="transmembrane region" description="Helical" evidence="1">
    <location>
        <begin position="43"/>
        <end position="63"/>
    </location>
</feature>
<keyword evidence="1" id="KW-0812">Transmembrane</keyword>
<gene>
    <name evidence="3" type="ORF">QNA08_13430</name>
</gene>
<accession>A0ABT7AKV8</accession>
<reference evidence="3 4" key="1">
    <citation type="submission" date="2023-05" db="EMBL/GenBank/DDBJ databases">
        <title>Chelatococcus sp. nov., a moderately thermophilic bacterium isolated from hot spring microbial mat.</title>
        <authorList>
            <person name="Hu C.-J."/>
            <person name="Li W.-J."/>
        </authorList>
    </citation>
    <scope>NUCLEOTIDE SEQUENCE [LARGE SCALE GENOMIC DNA]</scope>
    <source>
        <strain evidence="3 4">SYSU G07232</strain>
    </source>
</reference>